<sequence length="306" mass="34079">MSNTKKYKQMKKIIYSICLLTFVLALSSCEKDLLDDVNEGNWNNERNILEIGLAQQIGLSRIERTDTQAIVSITVNANGLDLSAVDITDMVLSYDAEANVAKGDKLNFDNEEKKASINVTSKQGESLEWVIYVEPFINQLEGSWSISSFYFKWDDGFGWGNAGEAELPLLLPNANAGLDDVIMFGAVEGANEDGLVYGNYERTTGDDGEAGTFVYDRTSADWADRFKHLPVGSGQWILNKDNSIMIVVEGTTYTTKIFELIDNSTLKIPLNPGAQDLGKINWDDYYGDHTNKFVASADLWYTLNKL</sequence>
<comment type="caution">
    <text evidence="2">The sequence shown here is derived from an EMBL/GenBank/DDBJ whole genome shotgun (WGS) entry which is preliminary data.</text>
</comment>
<dbReference type="PROSITE" id="PS51257">
    <property type="entry name" value="PROKAR_LIPOPROTEIN"/>
    <property type="match status" value="1"/>
</dbReference>
<evidence type="ECO:0000313" key="2">
    <source>
        <dbReference type="EMBL" id="GAA4236859.1"/>
    </source>
</evidence>
<feature type="chain" id="PRO_5047163298" evidence="1">
    <location>
        <begin position="31"/>
        <end position="306"/>
    </location>
</feature>
<name>A0ABP8CBQ4_9FLAO</name>
<proteinExistence type="predicted"/>
<organism evidence="2 3">
    <name type="scientific">Postechiella marina</name>
    <dbReference type="NCBI Taxonomy" id="943941"/>
    <lineage>
        <taxon>Bacteria</taxon>
        <taxon>Pseudomonadati</taxon>
        <taxon>Bacteroidota</taxon>
        <taxon>Flavobacteriia</taxon>
        <taxon>Flavobacteriales</taxon>
        <taxon>Flavobacteriaceae</taxon>
        <taxon>Postechiella</taxon>
    </lineage>
</organism>
<dbReference type="Proteomes" id="UP001501496">
    <property type="component" value="Unassembled WGS sequence"/>
</dbReference>
<reference evidence="3" key="1">
    <citation type="journal article" date="2019" name="Int. J. Syst. Evol. Microbiol.">
        <title>The Global Catalogue of Microorganisms (GCM) 10K type strain sequencing project: providing services to taxonomists for standard genome sequencing and annotation.</title>
        <authorList>
            <consortium name="The Broad Institute Genomics Platform"/>
            <consortium name="The Broad Institute Genome Sequencing Center for Infectious Disease"/>
            <person name="Wu L."/>
            <person name="Ma J."/>
        </authorList>
    </citation>
    <scope>NUCLEOTIDE SEQUENCE [LARGE SCALE GENOMIC DNA]</scope>
    <source>
        <strain evidence="3">JCM 17630</strain>
    </source>
</reference>
<dbReference type="Gene3D" id="2.60.40.2340">
    <property type="match status" value="1"/>
</dbReference>
<keyword evidence="1" id="KW-0732">Signal</keyword>
<evidence type="ECO:0000256" key="1">
    <source>
        <dbReference type="SAM" id="SignalP"/>
    </source>
</evidence>
<dbReference type="EMBL" id="BAABCA010000004">
    <property type="protein sequence ID" value="GAA4236859.1"/>
    <property type="molecule type" value="Genomic_DNA"/>
</dbReference>
<evidence type="ECO:0000313" key="3">
    <source>
        <dbReference type="Proteomes" id="UP001501496"/>
    </source>
</evidence>
<keyword evidence="3" id="KW-1185">Reference proteome</keyword>
<gene>
    <name evidence="2" type="ORF">GCM10022291_22260</name>
</gene>
<accession>A0ABP8CBQ4</accession>
<feature type="signal peptide" evidence="1">
    <location>
        <begin position="1"/>
        <end position="30"/>
    </location>
</feature>
<protein>
    <submittedName>
        <fullName evidence="2">Uncharacterized protein</fullName>
    </submittedName>
</protein>